<dbReference type="InterPro" id="IPR014721">
    <property type="entry name" value="Ribsml_uS5_D2-typ_fold_subgr"/>
</dbReference>
<dbReference type="InterPro" id="IPR020568">
    <property type="entry name" value="Ribosomal_Su5_D2-typ_SF"/>
</dbReference>
<dbReference type="GO" id="GO:0140664">
    <property type="term" value="F:ATP-dependent DNA damage sensor activity"/>
    <property type="evidence" value="ECO:0007669"/>
    <property type="project" value="InterPro"/>
</dbReference>
<reference evidence="7" key="1">
    <citation type="submission" date="2012-12" db="EMBL/GenBank/DDBJ databases">
        <authorList>
            <person name="Hellsten U."/>
            <person name="Grimwood J."/>
            <person name="Chapman J.A."/>
            <person name="Shapiro H."/>
            <person name="Aerts A."/>
            <person name="Otillar R.P."/>
            <person name="Terry A.Y."/>
            <person name="Boore J.L."/>
            <person name="Simakov O."/>
            <person name="Marletaz F."/>
            <person name="Cho S.-J."/>
            <person name="Edsinger-Gonzales E."/>
            <person name="Havlak P."/>
            <person name="Kuo D.-H."/>
            <person name="Larsson T."/>
            <person name="Lv J."/>
            <person name="Arendt D."/>
            <person name="Savage R."/>
            <person name="Osoegawa K."/>
            <person name="de Jong P."/>
            <person name="Lindberg D.R."/>
            <person name="Seaver E.C."/>
            <person name="Weisblat D.A."/>
            <person name="Putnam N.H."/>
            <person name="Grigoriev I.V."/>
            <person name="Rokhsar D.S."/>
        </authorList>
    </citation>
    <scope>NUCLEOTIDE SEQUENCE</scope>
    <source>
        <strain evidence="7">I ESC-2004</strain>
    </source>
</reference>
<dbReference type="PANTHER" id="PTHR10073">
    <property type="entry name" value="DNA MISMATCH REPAIR PROTEIN MLH, PMS, MUTL"/>
    <property type="match status" value="1"/>
</dbReference>
<dbReference type="AlphaFoldDB" id="R7TFB3"/>
<sequence>MYQHEASFHELPGVMKQFERHFAIEIMKDPKAGSFPNLGQVKEVNEMNHLCSSTVRLLTSSQVITSVVSVIKELIENSLDAGSSSIEVRLESHGLDRIEVVDNGCGVTAEDVAFMAQSHFTSKISGVSDLDSLATYGFRGEALGSLCAVSDVNVTTKTGKDDVAMTYSMDRKGCVLNAKPSHLPKGTTVSACHLFKNLPVRRQFYSNKKKLREETKRVEDLVKQFAVIHPDVRFVLRADKSVVWQKSAVCSHYQALLHVWGSSVMAQLLHIQEKNQDLLVEIEMFLPKADAAIVQMKTEQGFYFVNHRPVFMKDVEKVLKQAYSAVTSDDRVKKISYAFLHVQVSPKEIDVNLEPNKTNVLLHKKDEINEWISQLIQSSVFPRPEIPPQVDVPPEEDIHSRPKSPCDTSISHSSEVHLIEPEATVIKLSDSVNEEEREEATEELQSEGNSFDAEIIKLICDDPFEDTSTQKCGGIVTTADDWSRGKCVLGASTSENQPVKLFTPCKPIATSTQRITSPFVQTTLKNSSVVSTPDANHSACNFNQSLNQPKTITSMSNSRIHALAKKRKLTETPVNSILEMLQPSAKKTKKSNPPKERKSRAIIFSLASVQNAWKSDAYMTWSQDWVQSRANHTQLIGTLKSHGAWIFKQRNKLQIFQPVRAQEALIYQRLMASHILPSCSLENPLCLTPSLTGKDLWQVLMQTEQSSVSPTDAALRFTDPRFVHNGFELRSHPGLQQVDVTCMTSCVKHVGLKDIKFILQQISLDSSCSLRECRSNKVQHYLQSEATRIARQLPWKLHKNEVRDIWCEAEKVLPAEQTACFHARPYKVTIGDVNEFKSEQSDA</sequence>
<accession>R7TFB3</accession>
<dbReference type="Pfam" id="PF01119">
    <property type="entry name" value="DNA_mis_repair"/>
    <property type="match status" value="1"/>
</dbReference>
<keyword evidence="2" id="KW-0227">DNA damage</keyword>
<dbReference type="InterPro" id="IPR036890">
    <property type="entry name" value="HATPase_C_sf"/>
</dbReference>
<comment type="similarity">
    <text evidence="1">Belongs to the DNA mismatch repair MutL/HexB family.</text>
</comment>
<dbReference type="GO" id="GO:0016887">
    <property type="term" value="F:ATP hydrolysis activity"/>
    <property type="evidence" value="ECO:0007669"/>
    <property type="project" value="InterPro"/>
</dbReference>
<evidence type="ECO:0000313" key="5">
    <source>
        <dbReference type="EMBL" id="ELT92187.1"/>
    </source>
</evidence>
<evidence type="ECO:0000259" key="4">
    <source>
        <dbReference type="SMART" id="SM01340"/>
    </source>
</evidence>
<dbReference type="CDD" id="cd16926">
    <property type="entry name" value="HATPase_MutL-MLH-PMS-like"/>
    <property type="match status" value="1"/>
</dbReference>
<reference evidence="5 7" key="2">
    <citation type="journal article" date="2013" name="Nature">
        <title>Insights into bilaterian evolution from three spiralian genomes.</title>
        <authorList>
            <person name="Simakov O."/>
            <person name="Marletaz F."/>
            <person name="Cho S.J."/>
            <person name="Edsinger-Gonzales E."/>
            <person name="Havlak P."/>
            <person name="Hellsten U."/>
            <person name="Kuo D.H."/>
            <person name="Larsson T."/>
            <person name="Lv J."/>
            <person name="Arendt D."/>
            <person name="Savage R."/>
            <person name="Osoegawa K."/>
            <person name="de Jong P."/>
            <person name="Grimwood J."/>
            <person name="Chapman J.A."/>
            <person name="Shapiro H."/>
            <person name="Aerts A."/>
            <person name="Otillar R.P."/>
            <person name="Terry A.Y."/>
            <person name="Boore J.L."/>
            <person name="Grigoriev I.V."/>
            <person name="Lindberg D.R."/>
            <person name="Seaver E.C."/>
            <person name="Weisblat D.A."/>
            <person name="Putnam N.H."/>
            <person name="Rokhsar D.S."/>
        </authorList>
    </citation>
    <scope>NUCLEOTIDE SEQUENCE</scope>
    <source>
        <strain evidence="5 7">I ESC-2004</strain>
    </source>
</reference>
<dbReference type="EMBL" id="AMQN01002883">
    <property type="status" value="NOT_ANNOTATED_CDS"/>
    <property type="molecule type" value="Genomic_DNA"/>
</dbReference>
<dbReference type="EnsemblMetazoa" id="CapteT228272">
    <property type="protein sequence ID" value="CapteP228272"/>
    <property type="gene ID" value="CapteG228272"/>
</dbReference>
<evidence type="ECO:0000256" key="1">
    <source>
        <dbReference type="ARBA" id="ARBA00006082"/>
    </source>
</evidence>
<dbReference type="FunFam" id="3.30.565.10:FF:000017">
    <property type="entry name" value="PMS1 homolog 1, mismatch repair system component"/>
    <property type="match status" value="1"/>
</dbReference>
<organism evidence="5">
    <name type="scientific">Capitella teleta</name>
    <name type="common">Polychaete worm</name>
    <dbReference type="NCBI Taxonomy" id="283909"/>
    <lineage>
        <taxon>Eukaryota</taxon>
        <taxon>Metazoa</taxon>
        <taxon>Spiralia</taxon>
        <taxon>Lophotrochozoa</taxon>
        <taxon>Annelida</taxon>
        <taxon>Polychaeta</taxon>
        <taxon>Sedentaria</taxon>
        <taxon>Scolecida</taxon>
        <taxon>Capitellidae</taxon>
        <taxon>Capitella</taxon>
    </lineage>
</organism>
<dbReference type="OMA" id="IWTKVPV"/>
<dbReference type="Pfam" id="PF13589">
    <property type="entry name" value="HATPase_c_3"/>
    <property type="match status" value="1"/>
</dbReference>
<feature type="domain" description="DNA mismatch repair protein S5" evidence="4">
    <location>
        <begin position="256"/>
        <end position="381"/>
    </location>
</feature>
<dbReference type="InterPro" id="IPR013507">
    <property type="entry name" value="DNA_mismatch_S5_2-like"/>
</dbReference>
<evidence type="ECO:0000256" key="2">
    <source>
        <dbReference type="ARBA" id="ARBA00022763"/>
    </source>
</evidence>
<evidence type="ECO:0000256" key="3">
    <source>
        <dbReference type="SAM" id="MobiDB-lite"/>
    </source>
</evidence>
<feature type="region of interest" description="Disordered" evidence="3">
    <location>
        <begin position="391"/>
        <end position="414"/>
    </location>
</feature>
<dbReference type="Gene3D" id="3.30.565.10">
    <property type="entry name" value="Histidine kinase-like ATPase, C-terminal domain"/>
    <property type="match status" value="1"/>
</dbReference>
<protein>
    <recommendedName>
        <fullName evidence="4">DNA mismatch repair protein S5 domain-containing protein</fullName>
    </recommendedName>
</protein>
<evidence type="ECO:0000313" key="6">
    <source>
        <dbReference type="EnsemblMetazoa" id="CapteP228272"/>
    </source>
</evidence>
<dbReference type="SUPFAM" id="SSF54211">
    <property type="entry name" value="Ribosomal protein S5 domain 2-like"/>
    <property type="match status" value="1"/>
</dbReference>
<gene>
    <name evidence="5" type="ORF">CAPTEDRAFT_228272</name>
</gene>
<evidence type="ECO:0000313" key="7">
    <source>
        <dbReference type="Proteomes" id="UP000014760"/>
    </source>
</evidence>
<reference evidence="6" key="3">
    <citation type="submission" date="2015-06" db="UniProtKB">
        <authorList>
            <consortium name="EnsemblMetazoa"/>
        </authorList>
    </citation>
    <scope>IDENTIFICATION</scope>
</reference>
<proteinExistence type="inferred from homology"/>
<dbReference type="PANTHER" id="PTHR10073:SF54">
    <property type="entry name" value="PMS1 PROTEIN HOMOLOG 1"/>
    <property type="match status" value="1"/>
</dbReference>
<dbReference type="GO" id="GO:0006298">
    <property type="term" value="P:mismatch repair"/>
    <property type="evidence" value="ECO:0007669"/>
    <property type="project" value="InterPro"/>
</dbReference>
<dbReference type="Proteomes" id="UP000014760">
    <property type="component" value="Unassembled WGS sequence"/>
</dbReference>
<dbReference type="OrthoDB" id="10263226at2759"/>
<dbReference type="SUPFAM" id="SSF55874">
    <property type="entry name" value="ATPase domain of HSP90 chaperone/DNA topoisomerase II/histidine kinase"/>
    <property type="match status" value="1"/>
</dbReference>
<dbReference type="PROSITE" id="PS00058">
    <property type="entry name" value="DNA_MISMATCH_REPAIR_1"/>
    <property type="match status" value="1"/>
</dbReference>
<dbReference type="STRING" id="283909.R7TFB3"/>
<name>R7TFB3_CAPTE</name>
<dbReference type="CDD" id="cd00782">
    <property type="entry name" value="MutL_Trans"/>
    <property type="match status" value="1"/>
</dbReference>
<dbReference type="InterPro" id="IPR038973">
    <property type="entry name" value="MutL/Mlh/Pms-like"/>
</dbReference>
<dbReference type="NCBIfam" id="TIGR00585">
    <property type="entry name" value="mutl"/>
    <property type="match status" value="1"/>
</dbReference>
<dbReference type="InterPro" id="IPR002099">
    <property type="entry name" value="MutL/Mlh/PMS"/>
</dbReference>
<dbReference type="SMART" id="SM01340">
    <property type="entry name" value="DNA_mis_repair"/>
    <property type="match status" value="1"/>
</dbReference>
<keyword evidence="7" id="KW-1185">Reference proteome</keyword>
<dbReference type="GO" id="GO:0030983">
    <property type="term" value="F:mismatched DNA binding"/>
    <property type="evidence" value="ECO:0007669"/>
    <property type="project" value="InterPro"/>
</dbReference>
<dbReference type="GO" id="GO:0005524">
    <property type="term" value="F:ATP binding"/>
    <property type="evidence" value="ECO:0007669"/>
    <property type="project" value="InterPro"/>
</dbReference>
<dbReference type="InterPro" id="IPR014762">
    <property type="entry name" value="DNA_mismatch_repair_CS"/>
</dbReference>
<dbReference type="EMBL" id="KB310235">
    <property type="protein sequence ID" value="ELT92187.1"/>
    <property type="molecule type" value="Genomic_DNA"/>
</dbReference>
<dbReference type="Gene3D" id="3.30.230.10">
    <property type="match status" value="1"/>
</dbReference>
<dbReference type="GO" id="GO:0032389">
    <property type="term" value="C:MutLalpha complex"/>
    <property type="evidence" value="ECO:0007669"/>
    <property type="project" value="TreeGrafter"/>
</dbReference>
<dbReference type="HOGENOM" id="CLU_015755_0_0_1"/>